<dbReference type="Proteomes" id="UP000181898">
    <property type="component" value="Chromosome"/>
</dbReference>
<dbReference type="STRING" id="1850252.LPB136_12120"/>
<dbReference type="NCBIfam" id="TIGR01200">
    <property type="entry name" value="GLPGLI"/>
    <property type="match status" value="1"/>
</dbReference>
<dbReference type="KEGG" id="ten:LPB136_12120"/>
<dbReference type="InterPro" id="IPR005901">
    <property type="entry name" value="GLPGLI"/>
</dbReference>
<dbReference type="Pfam" id="PF09697">
    <property type="entry name" value="Porph_ging"/>
    <property type="match status" value="2"/>
</dbReference>
<dbReference type="EMBL" id="CP018155">
    <property type="protein sequence ID" value="APG66494.1"/>
    <property type="molecule type" value="Genomic_DNA"/>
</dbReference>
<reference evidence="1 2" key="1">
    <citation type="submission" date="2016-11" db="EMBL/GenBank/DDBJ databases">
        <title>Tenacibaculum sp. LPB0136, isolated from marine environment.</title>
        <authorList>
            <person name="Kim E."/>
            <person name="Yi H."/>
        </authorList>
    </citation>
    <scope>NUCLEOTIDE SEQUENCE [LARGE SCALE GENOMIC DNA]</scope>
    <source>
        <strain evidence="1 2">LPB0136</strain>
    </source>
</reference>
<sequence length="217" mass="25349">MEPFDSKKIDSLANSPSIKKANMRKWMKDFLKNNEDVTSILSFTNNEALYMLEEKMQLDEKKVNLSRIIAGGKNKFYTNTTTKEYFKQVEIGELLRVEMKPFDWKITQETKTIGKYICYKATATKETENSRGLHKKTTTAWFTPTIPVNFGPKEYFGLPGLILEIIEDKKSIKATKITLNTTEKITIKRPTKGKKMTQEEYDEMGRDFFKNLDRRRN</sequence>
<keyword evidence="2" id="KW-1185">Reference proteome</keyword>
<protein>
    <recommendedName>
        <fullName evidence="3">GLPGLI family protein</fullName>
    </recommendedName>
</protein>
<evidence type="ECO:0000313" key="1">
    <source>
        <dbReference type="EMBL" id="APG66494.1"/>
    </source>
</evidence>
<proteinExistence type="predicted"/>
<organism evidence="1 2">
    <name type="scientific">Tenacibaculum todarodis</name>
    <dbReference type="NCBI Taxonomy" id="1850252"/>
    <lineage>
        <taxon>Bacteria</taxon>
        <taxon>Pseudomonadati</taxon>
        <taxon>Bacteroidota</taxon>
        <taxon>Flavobacteriia</taxon>
        <taxon>Flavobacteriales</taxon>
        <taxon>Flavobacteriaceae</taxon>
        <taxon>Tenacibaculum</taxon>
    </lineage>
</organism>
<dbReference type="AlphaFoldDB" id="A0A1L3JN28"/>
<accession>A0A1L3JN28</accession>
<evidence type="ECO:0000313" key="2">
    <source>
        <dbReference type="Proteomes" id="UP000181898"/>
    </source>
</evidence>
<name>A0A1L3JN28_9FLAO</name>
<gene>
    <name evidence="1" type="ORF">LPB136_12120</name>
</gene>
<evidence type="ECO:0008006" key="3">
    <source>
        <dbReference type="Google" id="ProtNLM"/>
    </source>
</evidence>